<keyword evidence="7" id="KW-0282">Flagellum</keyword>
<accession>A0A841HE95</accession>
<dbReference type="PANTHER" id="PTHR30381">
    <property type="entry name" value="FLAGELLAR P-RING PERIPLASMIC PROTEIN FLGI"/>
    <property type="match status" value="1"/>
</dbReference>
<dbReference type="RefSeq" id="WP_184328983.1">
    <property type="nucleotide sequence ID" value="NZ_JACHHZ010000001.1"/>
</dbReference>
<dbReference type="AlphaFoldDB" id="A0A841HE95"/>
<dbReference type="GO" id="GO:0071973">
    <property type="term" value="P:bacterial-type flagellum-dependent cell motility"/>
    <property type="evidence" value="ECO:0007669"/>
    <property type="project" value="InterPro"/>
</dbReference>
<evidence type="ECO:0000256" key="2">
    <source>
        <dbReference type="ARBA" id="ARBA00004117"/>
    </source>
</evidence>
<evidence type="ECO:0000313" key="7">
    <source>
        <dbReference type="EMBL" id="MBB6091167.1"/>
    </source>
</evidence>
<dbReference type="HAMAP" id="MF_00416">
    <property type="entry name" value="FlgI"/>
    <property type="match status" value="1"/>
</dbReference>
<gene>
    <name evidence="6" type="primary">flgI</name>
    <name evidence="7" type="ORF">HNQ60_000013</name>
</gene>
<comment type="subunit">
    <text evidence="6">The basal body constitutes a major portion of the flagellar organelle and consists of four rings (L,P,S, and M) mounted on a central rod.</text>
</comment>
<keyword evidence="7" id="KW-0966">Cell projection</keyword>
<evidence type="ECO:0000256" key="6">
    <source>
        <dbReference type="HAMAP-Rule" id="MF_00416"/>
    </source>
</evidence>
<dbReference type="InterPro" id="IPR001782">
    <property type="entry name" value="Flag_FlgI"/>
</dbReference>
<evidence type="ECO:0000313" key="8">
    <source>
        <dbReference type="Proteomes" id="UP000588068"/>
    </source>
</evidence>
<comment type="caution">
    <text evidence="7">The sequence shown here is derived from an EMBL/GenBank/DDBJ whole genome shotgun (WGS) entry which is preliminary data.</text>
</comment>
<dbReference type="PRINTS" id="PR01010">
    <property type="entry name" value="FLGPRINGFLGI"/>
</dbReference>
<protein>
    <recommendedName>
        <fullName evidence="6">Flagellar P-ring protein</fullName>
    </recommendedName>
    <alternativeName>
        <fullName evidence="6">Basal body P-ring protein</fullName>
    </alternativeName>
</protein>
<dbReference type="NCBIfam" id="NF003676">
    <property type="entry name" value="PRK05303.1"/>
    <property type="match status" value="1"/>
</dbReference>
<dbReference type="PANTHER" id="PTHR30381:SF0">
    <property type="entry name" value="FLAGELLAR P-RING PROTEIN"/>
    <property type="match status" value="1"/>
</dbReference>
<dbReference type="Pfam" id="PF02119">
    <property type="entry name" value="FlgI"/>
    <property type="match status" value="1"/>
</dbReference>
<dbReference type="EMBL" id="JACHHZ010000001">
    <property type="protein sequence ID" value="MBB6091167.1"/>
    <property type="molecule type" value="Genomic_DNA"/>
</dbReference>
<comment type="similarity">
    <text evidence="3 6">Belongs to the FlgI family.</text>
</comment>
<evidence type="ECO:0000256" key="4">
    <source>
        <dbReference type="ARBA" id="ARBA00022729"/>
    </source>
</evidence>
<proteinExistence type="inferred from homology"/>
<dbReference type="GO" id="GO:0005198">
    <property type="term" value="F:structural molecule activity"/>
    <property type="evidence" value="ECO:0007669"/>
    <property type="project" value="InterPro"/>
</dbReference>
<comment type="subcellular location">
    <subcellularLocation>
        <location evidence="2 6">Bacterial flagellum basal body</location>
    </subcellularLocation>
</comment>
<name>A0A841HE95_9GAMM</name>
<dbReference type="Proteomes" id="UP000588068">
    <property type="component" value="Unassembled WGS sequence"/>
</dbReference>
<reference evidence="7 8" key="1">
    <citation type="submission" date="2020-08" db="EMBL/GenBank/DDBJ databases">
        <title>Genomic Encyclopedia of Type Strains, Phase IV (KMG-IV): sequencing the most valuable type-strain genomes for metagenomic binning, comparative biology and taxonomic classification.</title>
        <authorList>
            <person name="Goeker M."/>
        </authorList>
    </citation>
    <scope>NUCLEOTIDE SEQUENCE [LARGE SCALE GENOMIC DNA]</scope>
    <source>
        <strain evidence="7 8">DSM 26723</strain>
    </source>
</reference>
<evidence type="ECO:0000256" key="3">
    <source>
        <dbReference type="ARBA" id="ARBA00008994"/>
    </source>
</evidence>
<keyword evidence="7" id="KW-0969">Cilium</keyword>
<evidence type="ECO:0000256" key="1">
    <source>
        <dbReference type="ARBA" id="ARBA00002591"/>
    </source>
</evidence>
<organism evidence="7 8">
    <name type="scientific">Povalibacter uvarum</name>
    <dbReference type="NCBI Taxonomy" id="732238"/>
    <lineage>
        <taxon>Bacteria</taxon>
        <taxon>Pseudomonadati</taxon>
        <taxon>Pseudomonadota</taxon>
        <taxon>Gammaproteobacteria</taxon>
        <taxon>Steroidobacterales</taxon>
        <taxon>Steroidobacteraceae</taxon>
        <taxon>Povalibacter</taxon>
    </lineage>
</organism>
<comment type="function">
    <text evidence="1 6">Assembles around the rod to form the L-ring and probably protects the motor/basal body from shearing forces during rotation.</text>
</comment>
<keyword evidence="4" id="KW-0732">Signal</keyword>
<keyword evidence="8" id="KW-1185">Reference proteome</keyword>
<sequence>MLALILASPAVASSGARIKDIARVEGSRTHALVGYGIVSGLAGTGDSASNRATRQTLSNLLAEFALTLPPETISSRNVAVVLVSAHLPNFVRPGAAIDVTVTSLGDARSLEGGSLLLTPLKGPNRLTYVLAQGPLTVGGYRFEANGSVGQKNHPTVGTIPGGGLVEVAPPAPSPADDGAFFVSLIEPDYTNAARVADAINAALGAGSAYARNPDAVEVRSPAAYRSRFVDLIRTIEALEIAPDFRARVVVNERTGTVVSGVDVRIAPAAISYGDLRISIITDNAVSQPTLLLDPSASIRTQVVTNSRIDLQEQGGALVTQPGGTIADLIQALGRLGISARDVVSVLKALKAAGALHAELVVQ</sequence>
<keyword evidence="5 6" id="KW-0975">Bacterial flagellum</keyword>
<dbReference type="GO" id="GO:0030288">
    <property type="term" value="C:outer membrane-bounded periplasmic space"/>
    <property type="evidence" value="ECO:0007669"/>
    <property type="project" value="InterPro"/>
</dbReference>
<evidence type="ECO:0000256" key="5">
    <source>
        <dbReference type="ARBA" id="ARBA00023143"/>
    </source>
</evidence>
<dbReference type="GO" id="GO:0009428">
    <property type="term" value="C:bacterial-type flagellum basal body, distal rod, P ring"/>
    <property type="evidence" value="ECO:0007669"/>
    <property type="project" value="InterPro"/>
</dbReference>